<gene>
    <name evidence="1" type="ORF">DWW10_02660</name>
</gene>
<dbReference type="InterPro" id="IPR005077">
    <property type="entry name" value="Peptidase_C11"/>
</dbReference>
<name>A0A412YHZ0_9BACE</name>
<sequence>MYLPWSTDLTEFFYTNISDMEKAISQHGLNGERVIVFMSTTSEKATLFEITCKKGKCEQITLKEYNNPSFTTAEGITSILNDVKSFAPAPTYAMTIGCHGMGWLPVHSAQGRARTSMKMHWDYEGVPRTRYFGGRTSQYQTDITTLAEGIAGAGIKMEYILFDDCYMSTIEVAYDLRNVTDYLIGSTCEIMAYGMPYSIIGKDLMGEPNYQAICDGFYSFYSTYEEKPCGTLGITNCAELDHLATIMKEINNRYTFDTSKRNQLQPLDGYYPVIFYDYGDYVAHLCDDTSLLKEFKEQLERAVPYKTHTETYYSMKTGATTPIKTFSGITVSDPSVNSLAADKTETNWYKATH</sequence>
<evidence type="ECO:0000313" key="2">
    <source>
        <dbReference type="Proteomes" id="UP000283850"/>
    </source>
</evidence>
<organism evidence="1 2">
    <name type="scientific">Bacteroides intestinalis</name>
    <dbReference type="NCBI Taxonomy" id="329854"/>
    <lineage>
        <taxon>Bacteria</taxon>
        <taxon>Pseudomonadati</taxon>
        <taxon>Bacteroidota</taxon>
        <taxon>Bacteroidia</taxon>
        <taxon>Bacteroidales</taxon>
        <taxon>Bacteroidaceae</taxon>
        <taxon>Bacteroides</taxon>
    </lineage>
</organism>
<dbReference type="Gene3D" id="3.40.50.11970">
    <property type="match status" value="1"/>
</dbReference>
<dbReference type="PANTHER" id="PTHR37835">
    <property type="entry name" value="ALPHA-CLOSTRIPAIN"/>
    <property type="match status" value="1"/>
</dbReference>
<proteinExistence type="predicted"/>
<dbReference type="PANTHER" id="PTHR37835:SF1">
    <property type="entry name" value="ALPHA-CLOSTRIPAIN"/>
    <property type="match status" value="1"/>
</dbReference>
<reference evidence="1 2" key="1">
    <citation type="submission" date="2018-08" db="EMBL/GenBank/DDBJ databases">
        <title>A genome reference for cultivated species of the human gut microbiota.</title>
        <authorList>
            <person name="Zou Y."/>
            <person name="Xue W."/>
            <person name="Luo G."/>
        </authorList>
    </citation>
    <scope>NUCLEOTIDE SEQUENCE [LARGE SCALE GENOMIC DNA]</scope>
    <source>
        <strain evidence="1 2">AF14-32</strain>
    </source>
</reference>
<dbReference type="AlphaFoldDB" id="A0A412YHZ0"/>
<protein>
    <submittedName>
        <fullName evidence="1">Clostripain family protein</fullName>
    </submittedName>
</protein>
<dbReference type="EMBL" id="QRZF01000002">
    <property type="protein sequence ID" value="RGV56992.1"/>
    <property type="molecule type" value="Genomic_DNA"/>
</dbReference>
<evidence type="ECO:0000313" key="1">
    <source>
        <dbReference type="EMBL" id="RGV56992.1"/>
    </source>
</evidence>
<comment type="caution">
    <text evidence="1">The sequence shown here is derived from an EMBL/GenBank/DDBJ whole genome shotgun (WGS) entry which is preliminary data.</text>
</comment>
<accession>A0A412YHZ0</accession>
<dbReference type="Proteomes" id="UP000283850">
    <property type="component" value="Unassembled WGS sequence"/>
</dbReference>
<dbReference type="Pfam" id="PF03415">
    <property type="entry name" value="Peptidase_C11"/>
    <property type="match status" value="1"/>
</dbReference>